<evidence type="ECO:0000313" key="1">
    <source>
        <dbReference type="EMBL" id="KAK8866362.1"/>
    </source>
</evidence>
<dbReference type="InterPro" id="IPR050550">
    <property type="entry name" value="SEC23_SEC24_subfamily"/>
</dbReference>
<protein>
    <submittedName>
        <fullName evidence="1">Uncharacterized protein</fullName>
    </submittedName>
</protein>
<proteinExistence type="predicted"/>
<dbReference type="PANTHER" id="PTHR13803:SF4">
    <property type="entry name" value="SECRETORY 24CD, ISOFORM C"/>
    <property type="match status" value="1"/>
</dbReference>
<dbReference type="Gene3D" id="2.30.30.380">
    <property type="entry name" value="Zn-finger domain of Sec23/24"/>
    <property type="match status" value="1"/>
</dbReference>
<keyword evidence="2" id="KW-1185">Reference proteome</keyword>
<dbReference type="InterPro" id="IPR036174">
    <property type="entry name" value="Znf_Sec23_Sec24_sf"/>
</dbReference>
<evidence type="ECO:0000313" key="2">
    <source>
        <dbReference type="Proteomes" id="UP001470230"/>
    </source>
</evidence>
<dbReference type="EMBL" id="JAPFFF010000015">
    <property type="protein sequence ID" value="KAK8866362.1"/>
    <property type="molecule type" value="Genomic_DNA"/>
</dbReference>
<accession>A0ABR2IN89</accession>
<dbReference type="Proteomes" id="UP001470230">
    <property type="component" value="Unassembled WGS sequence"/>
</dbReference>
<organism evidence="1 2">
    <name type="scientific">Tritrichomonas musculus</name>
    <dbReference type="NCBI Taxonomy" id="1915356"/>
    <lineage>
        <taxon>Eukaryota</taxon>
        <taxon>Metamonada</taxon>
        <taxon>Parabasalia</taxon>
        <taxon>Tritrichomonadida</taxon>
        <taxon>Tritrichomonadidae</taxon>
        <taxon>Tritrichomonas</taxon>
    </lineage>
</organism>
<sequence>MLSTFEILPTHSSVTSGIPIPIVVSVSPLDANATVFPFEKTKIPRCSRCRSYLSSVCAYSPEAWCCSVCSQVMKLTEPVPKEQLQNNVIEIVQSAEAQPLQHALFIFTAHKSIVKDFLSHLPPQAPLTIVTYTESLNVIPTGCVSQILSEFDSIPFPESSIPFEKAEECICQLLPTLMHPCWVRIFIQTPSNETPKPRLIDAFRKEYASEIRIDLFFFGTSFSPFLSDIIQACPGLSKVFNPFINKDDLPSYMVSDIEREFAFQLLAVFRSGVAYSAKYIPSPFLASEVCDNYVRIPVLPSHTASLSFEITPPEADDRLRFQAMQCVVKFTRWNPKTNRLSQLFRIISNEFKISNTLPTVLKSASPSMLFYSWLKEAQSLPPSEMSTHIENKLKELGAVLVAYPHLRPVIKMAFIAKSHPALTTMFWDRLTMGSLLSLSSPTAVDAQFSYNIEIWKDTNTYVETVFSVEEKKRKGGFIFVVKSFPSLFIFTDSGHIDIPKDSPIDKSINKFIEECKPLSVKLVQTELSQVSELLSIDEEEDLPKFLKEVGLESMYNEIV</sequence>
<comment type="caution">
    <text evidence="1">The sequence shown here is derived from an EMBL/GenBank/DDBJ whole genome shotgun (WGS) entry which is preliminary data.</text>
</comment>
<reference evidence="1 2" key="1">
    <citation type="submission" date="2024-04" db="EMBL/GenBank/DDBJ databases">
        <title>Tritrichomonas musculus Genome.</title>
        <authorList>
            <person name="Alves-Ferreira E."/>
            <person name="Grigg M."/>
            <person name="Lorenzi H."/>
            <person name="Galac M."/>
        </authorList>
    </citation>
    <scope>NUCLEOTIDE SEQUENCE [LARGE SCALE GENOMIC DNA]</scope>
    <source>
        <strain evidence="1 2">EAF2021</strain>
    </source>
</reference>
<name>A0ABR2IN89_9EUKA</name>
<gene>
    <name evidence="1" type="ORF">M9Y10_009324</name>
</gene>
<dbReference type="PANTHER" id="PTHR13803">
    <property type="entry name" value="SEC24-RELATED PROTEIN"/>
    <property type="match status" value="1"/>
</dbReference>
<dbReference type="SUPFAM" id="SSF82919">
    <property type="entry name" value="Zn-finger domain of Sec23/24"/>
    <property type="match status" value="1"/>
</dbReference>